<feature type="repeat" description="TPR" evidence="3">
    <location>
        <begin position="183"/>
        <end position="216"/>
    </location>
</feature>
<proteinExistence type="predicted"/>
<accession>X6LM61</accession>
<comment type="caution">
    <text evidence="4">The sequence shown here is derived from an EMBL/GenBank/DDBJ whole genome shotgun (WGS) entry which is preliminary data.</text>
</comment>
<protein>
    <submittedName>
        <fullName evidence="4">Uncharacterized protein</fullName>
    </submittedName>
</protein>
<dbReference type="Pfam" id="PF13424">
    <property type="entry name" value="TPR_12"/>
    <property type="match status" value="1"/>
</dbReference>
<dbReference type="PROSITE" id="PS50293">
    <property type="entry name" value="TPR_REGION"/>
    <property type="match status" value="2"/>
</dbReference>
<dbReference type="EMBL" id="ASPP01035808">
    <property type="protein sequence ID" value="ETO02426.1"/>
    <property type="molecule type" value="Genomic_DNA"/>
</dbReference>
<dbReference type="AlphaFoldDB" id="X6LM61"/>
<evidence type="ECO:0000256" key="1">
    <source>
        <dbReference type="ARBA" id="ARBA00022737"/>
    </source>
</evidence>
<gene>
    <name evidence="4" type="ORF">RFI_35010</name>
</gene>
<dbReference type="SUPFAM" id="SSF48452">
    <property type="entry name" value="TPR-like"/>
    <property type="match status" value="1"/>
</dbReference>
<name>X6LM61_RETFI</name>
<feature type="repeat" description="TPR" evidence="3">
    <location>
        <begin position="105"/>
        <end position="138"/>
    </location>
</feature>
<keyword evidence="5" id="KW-1185">Reference proteome</keyword>
<dbReference type="OrthoDB" id="626167at2759"/>
<dbReference type="InterPro" id="IPR019734">
    <property type="entry name" value="TPR_rpt"/>
</dbReference>
<organism evidence="4 5">
    <name type="scientific">Reticulomyxa filosa</name>
    <dbReference type="NCBI Taxonomy" id="46433"/>
    <lineage>
        <taxon>Eukaryota</taxon>
        <taxon>Sar</taxon>
        <taxon>Rhizaria</taxon>
        <taxon>Retaria</taxon>
        <taxon>Foraminifera</taxon>
        <taxon>Monothalamids</taxon>
        <taxon>Reticulomyxidae</taxon>
        <taxon>Reticulomyxa</taxon>
    </lineage>
</organism>
<dbReference type="InterPro" id="IPR011990">
    <property type="entry name" value="TPR-like_helical_dom_sf"/>
</dbReference>
<feature type="non-terminal residue" evidence="4">
    <location>
        <position position="267"/>
    </location>
</feature>
<dbReference type="SMART" id="SM00028">
    <property type="entry name" value="TPR"/>
    <property type="match status" value="4"/>
</dbReference>
<dbReference type="Proteomes" id="UP000023152">
    <property type="component" value="Unassembled WGS sequence"/>
</dbReference>
<evidence type="ECO:0000256" key="3">
    <source>
        <dbReference type="PROSITE-ProRule" id="PRU00339"/>
    </source>
</evidence>
<dbReference type="Gene3D" id="1.25.40.10">
    <property type="entry name" value="Tetratricopeptide repeat domain"/>
    <property type="match status" value="2"/>
</dbReference>
<reference evidence="4 5" key="1">
    <citation type="journal article" date="2013" name="Curr. Biol.">
        <title>The Genome of the Foraminiferan Reticulomyxa filosa.</title>
        <authorList>
            <person name="Glockner G."/>
            <person name="Hulsmann N."/>
            <person name="Schleicher M."/>
            <person name="Noegel A.A."/>
            <person name="Eichinger L."/>
            <person name="Gallinger C."/>
            <person name="Pawlowski J."/>
            <person name="Sierra R."/>
            <person name="Euteneuer U."/>
            <person name="Pillet L."/>
            <person name="Moustafa A."/>
            <person name="Platzer M."/>
            <person name="Groth M."/>
            <person name="Szafranski K."/>
            <person name="Schliwa M."/>
        </authorList>
    </citation>
    <scope>NUCLEOTIDE SEQUENCE [LARGE SCALE GENOMIC DNA]</scope>
</reference>
<feature type="repeat" description="TPR" evidence="3">
    <location>
        <begin position="141"/>
        <end position="174"/>
    </location>
</feature>
<sequence>MHQKKKKKFDESIAHLQKYLQIAIDTFGVHHHHHHHHHHYIAIVYNSLGITLPMTAKDGQKSFVTYLYDNLGYTYEKKKKKQYDEALDSLKIRLEIFGSNHVDIVRSYNNLGSAYQSKKEYYKAISYYTKGIFGDNHEDIARSYANLGSNYEDKGDHNKALEYFEKALKIRLDLFGNNHADVARSYHSLGLCNEKAGKLDKAVEFYDKALKIRLDIFGACHDDVSESYTQITERDITSGALHQLVGHIHETKGELEAAWKCYEDAWN</sequence>
<evidence type="ECO:0000313" key="4">
    <source>
        <dbReference type="EMBL" id="ETO02426.1"/>
    </source>
</evidence>
<dbReference type="PROSITE" id="PS50005">
    <property type="entry name" value="TPR"/>
    <property type="match status" value="3"/>
</dbReference>
<evidence type="ECO:0000256" key="2">
    <source>
        <dbReference type="ARBA" id="ARBA00022803"/>
    </source>
</evidence>
<evidence type="ECO:0000313" key="5">
    <source>
        <dbReference type="Proteomes" id="UP000023152"/>
    </source>
</evidence>
<dbReference type="PANTHER" id="PTHR45641:SF1">
    <property type="entry name" value="AAA+ ATPASE DOMAIN-CONTAINING PROTEIN"/>
    <property type="match status" value="1"/>
</dbReference>
<dbReference type="PANTHER" id="PTHR45641">
    <property type="entry name" value="TETRATRICOPEPTIDE REPEAT PROTEIN (AFU_ORTHOLOGUE AFUA_6G03870)"/>
    <property type="match status" value="1"/>
</dbReference>
<keyword evidence="1" id="KW-0677">Repeat</keyword>
<keyword evidence="2 3" id="KW-0802">TPR repeat</keyword>
<dbReference type="Pfam" id="PF13181">
    <property type="entry name" value="TPR_8"/>
    <property type="match status" value="1"/>
</dbReference>